<name>B1I2I5_DESAP</name>
<dbReference type="PANTHER" id="PTHR41795:SF1">
    <property type="entry name" value="EXOPOLYSACCHARIDE SYNTHESIS PROTEIN"/>
    <property type="match status" value="1"/>
</dbReference>
<gene>
    <name evidence="2" type="ordered locus">Daud_0682</name>
</gene>
<keyword evidence="1" id="KW-0472">Membrane</keyword>
<dbReference type="KEGG" id="dau:Daud_0682"/>
<dbReference type="eggNOG" id="COG3932">
    <property type="taxonomic scope" value="Bacteria"/>
</dbReference>
<dbReference type="STRING" id="477974.Daud_0682"/>
<feature type="transmembrane region" description="Helical" evidence="1">
    <location>
        <begin position="165"/>
        <end position="187"/>
    </location>
</feature>
<dbReference type="Pfam" id="PF06055">
    <property type="entry name" value="ExoD"/>
    <property type="match status" value="1"/>
</dbReference>
<accession>B1I2I5</accession>
<protein>
    <submittedName>
        <fullName evidence="2">Exopolysaccharide synthesis, ExoD</fullName>
    </submittedName>
</protein>
<dbReference type="OrthoDB" id="8550083at2"/>
<dbReference type="EMBL" id="CP000860">
    <property type="protein sequence ID" value="ACA59216.1"/>
    <property type="molecule type" value="Genomic_DNA"/>
</dbReference>
<keyword evidence="1" id="KW-0812">Transmembrane</keyword>
<evidence type="ECO:0000313" key="3">
    <source>
        <dbReference type="Proteomes" id="UP000008544"/>
    </source>
</evidence>
<keyword evidence="3" id="KW-1185">Reference proteome</keyword>
<keyword evidence="1" id="KW-1133">Transmembrane helix</keyword>
<organism evidence="2 3">
    <name type="scientific">Desulforudis audaxviator (strain MP104C)</name>
    <dbReference type="NCBI Taxonomy" id="477974"/>
    <lineage>
        <taxon>Bacteria</taxon>
        <taxon>Bacillati</taxon>
        <taxon>Bacillota</taxon>
        <taxon>Clostridia</taxon>
        <taxon>Thermoanaerobacterales</taxon>
        <taxon>Candidatus Desulforudaceae</taxon>
        <taxon>Candidatus Desulforudis</taxon>
    </lineage>
</organism>
<feature type="transmembrane region" description="Helical" evidence="1">
    <location>
        <begin position="120"/>
        <end position="153"/>
    </location>
</feature>
<dbReference type="PANTHER" id="PTHR41795">
    <property type="entry name" value="EXOPOLYSACCHARIDE SYNTHESIS PROTEIN"/>
    <property type="match status" value="1"/>
</dbReference>
<reference evidence="2 3" key="2">
    <citation type="journal article" date="2008" name="Science">
        <title>Environmental genomics reveals a single-species ecosystem deep within Earth.</title>
        <authorList>
            <person name="Chivian D."/>
            <person name="Brodie E.L."/>
            <person name="Alm E.J."/>
            <person name="Culley D.E."/>
            <person name="Dehal P.S."/>
            <person name="Desantis T.Z."/>
            <person name="Gihring T.M."/>
            <person name="Lapidus A."/>
            <person name="Lin L.H."/>
            <person name="Lowry S.R."/>
            <person name="Moser D.P."/>
            <person name="Richardson P.M."/>
            <person name="Southam G."/>
            <person name="Wanger G."/>
            <person name="Pratt L.M."/>
            <person name="Andersen G.L."/>
            <person name="Hazen T.C."/>
            <person name="Brockman F.J."/>
            <person name="Arkin A.P."/>
            <person name="Onstott T.C."/>
        </authorList>
    </citation>
    <scope>NUCLEOTIDE SEQUENCE [LARGE SCALE GENOMIC DNA]</scope>
    <source>
        <strain evidence="2 3">MP104C</strain>
    </source>
</reference>
<evidence type="ECO:0000313" key="2">
    <source>
        <dbReference type="EMBL" id="ACA59216.1"/>
    </source>
</evidence>
<reference evidence="3" key="1">
    <citation type="submission" date="2007-10" db="EMBL/GenBank/DDBJ databases">
        <title>Complete sequence of chromosome of Desulforudis audaxviator MP104C.</title>
        <authorList>
            <person name="Copeland A."/>
            <person name="Lucas S."/>
            <person name="Lapidus A."/>
            <person name="Barry K."/>
            <person name="Glavina del Rio T."/>
            <person name="Dalin E."/>
            <person name="Tice H."/>
            <person name="Bruce D."/>
            <person name="Pitluck S."/>
            <person name="Lowry S.R."/>
            <person name="Larimer F."/>
            <person name="Land M.L."/>
            <person name="Hauser L."/>
            <person name="Kyrpides N."/>
            <person name="Ivanova N.N."/>
            <person name="Richardson P."/>
        </authorList>
    </citation>
    <scope>NUCLEOTIDE SEQUENCE [LARGE SCALE GENOMIC DNA]</scope>
    <source>
        <strain evidence="3">MP104C</strain>
    </source>
</reference>
<dbReference type="RefSeq" id="WP_012301804.1">
    <property type="nucleotide sequence ID" value="NC_010424.1"/>
</dbReference>
<feature type="transmembrane region" description="Helical" evidence="1">
    <location>
        <begin position="34"/>
        <end position="51"/>
    </location>
</feature>
<dbReference type="PIRSF" id="PIRSF033239">
    <property type="entry name" value="ExoD"/>
    <property type="match status" value="1"/>
</dbReference>
<sequence length="210" mass="22586">MHKLSQKIADVFSRHSSDGVTLGQLLDTMGKQGAGFLLALLALPLLVPLPPGMGSPVAILLLVWSFQRLLGVGVPWCPEFLRSKRLPAQVVEKLTSRGIPLIQRLERQSSRNGPQMSETAVKAACLVVIIMSMLIILPTPFLNPFFAFVILLLGVSMTSANIRLFAAGIIVGTVTVLLLLSVLFAAASEGENFIKEKDGASRGWTNALRG</sequence>
<dbReference type="AlphaFoldDB" id="B1I2I5"/>
<proteinExistence type="predicted"/>
<dbReference type="HOGENOM" id="CLU_1292685_0_0_9"/>
<dbReference type="InterPro" id="IPR010331">
    <property type="entry name" value="ExoD"/>
</dbReference>
<evidence type="ECO:0000256" key="1">
    <source>
        <dbReference type="SAM" id="Phobius"/>
    </source>
</evidence>
<dbReference type="Proteomes" id="UP000008544">
    <property type="component" value="Chromosome"/>
</dbReference>